<dbReference type="PANTHER" id="PTHR20854">
    <property type="entry name" value="INOSITOL MONOPHOSPHATASE"/>
    <property type="match status" value="1"/>
</dbReference>
<evidence type="ECO:0000256" key="6">
    <source>
        <dbReference type="PIRSR" id="PIRSR600760-2"/>
    </source>
</evidence>
<accession>A0A6J4S3E1</accession>
<dbReference type="CDD" id="cd01639">
    <property type="entry name" value="IMPase"/>
    <property type="match status" value="1"/>
</dbReference>
<dbReference type="GO" id="GO:0006020">
    <property type="term" value="P:inositol metabolic process"/>
    <property type="evidence" value="ECO:0007669"/>
    <property type="project" value="TreeGrafter"/>
</dbReference>
<keyword evidence="3 6" id="KW-0479">Metal-binding</keyword>
<dbReference type="EC" id="3.1.3.25" evidence="7"/>
<sequence length="257" mass="26450">MSAPDNAELLAVAVAAARAAAPELVERFARGAVNVTSKSTDTDLVSDADLAAERTIRALLERERPDDAIMGEEGDDTPGTTGLRWVVDPLDGTIDYLYGHPQWCVSVACEGRAGVVLDPIRDELFAVAVGQAPTLNGAPLPPASTVEELGSALVATGFGYAADVRAAQAAIVARVLPAVRDIRRAGSAALDLAWIAAGRLDAYYEHGVKPWDIAAGVLLCESAGLHVEPLAGGDGLPQGILAAPAGLADELLTLIGS</sequence>
<evidence type="ECO:0000256" key="3">
    <source>
        <dbReference type="ARBA" id="ARBA00022723"/>
    </source>
</evidence>
<comment type="similarity">
    <text evidence="7">Belongs to the inositol monophosphatase superfamily.</text>
</comment>
<evidence type="ECO:0000256" key="2">
    <source>
        <dbReference type="ARBA" id="ARBA00001946"/>
    </source>
</evidence>
<dbReference type="GO" id="GO:0007165">
    <property type="term" value="P:signal transduction"/>
    <property type="evidence" value="ECO:0007669"/>
    <property type="project" value="TreeGrafter"/>
</dbReference>
<dbReference type="Gene3D" id="3.30.540.10">
    <property type="entry name" value="Fructose-1,6-Bisphosphatase, subunit A, domain 1"/>
    <property type="match status" value="1"/>
</dbReference>
<dbReference type="AlphaFoldDB" id="A0A6J4S3E1"/>
<dbReference type="Gene3D" id="3.40.190.80">
    <property type="match status" value="1"/>
</dbReference>
<dbReference type="PRINTS" id="PR00377">
    <property type="entry name" value="IMPHPHTASES"/>
</dbReference>
<evidence type="ECO:0000256" key="7">
    <source>
        <dbReference type="RuleBase" id="RU364068"/>
    </source>
</evidence>
<keyword evidence="4 7" id="KW-0378">Hydrolase</keyword>
<dbReference type="InterPro" id="IPR033942">
    <property type="entry name" value="IMPase"/>
</dbReference>
<comment type="cofactor">
    <cofactor evidence="2 6 7">
        <name>Mg(2+)</name>
        <dbReference type="ChEBI" id="CHEBI:18420"/>
    </cofactor>
</comment>
<keyword evidence="5 6" id="KW-0460">Magnesium</keyword>
<organism evidence="8">
    <name type="scientific">uncultured Solirubrobacteraceae bacterium</name>
    <dbReference type="NCBI Taxonomy" id="1162706"/>
    <lineage>
        <taxon>Bacteria</taxon>
        <taxon>Bacillati</taxon>
        <taxon>Actinomycetota</taxon>
        <taxon>Thermoleophilia</taxon>
        <taxon>Solirubrobacterales</taxon>
        <taxon>Solirubrobacteraceae</taxon>
        <taxon>environmental samples</taxon>
    </lineage>
</organism>
<gene>
    <name evidence="8" type="ORF">AVDCRST_MAG53-781</name>
</gene>
<reference evidence="8" key="1">
    <citation type="submission" date="2020-02" db="EMBL/GenBank/DDBJ databases">
        <authorList>
            <person name="Meier V. D."/>
        </authorList>
    </citation>
    <scope>NUCLEOTIDE SEQUENCE</scope>
    <source>
        <strain evidence="8">AVDCRST_MAG53</strain>
    </source>
</reference>
<dbReference type="PROSITE" id="PS00629">
    <property type="entry name" value="IMP_1"/>
    <property type="match status" value="1"/>
</dbReference>
<feature type="binding site" evidence="6">
    <location>
        <position position="72"/>
    </location>
    <ligand>
        <name>Mg(2+)</name>
        <dbReference type="ChEBI" id="CHEBI:18420"/>
        <label>1</label>
        <note>catalytic</note>
    </ligand>
</feature>
<comment type="catalytic activity">
    <reaction evidence="1 7">
        <text>a myo-inositol phosphate + H2O = myo-inositol + phosphate</text>
        <dbReference type="Rhea" id="RHEA:24056"/>
        <dbReference type="ChEBI" id="CHEBI:15377"/>
        <dbReference type="ChEBI" id="CHEBI:17268"/>
        <dbReference type="ChEBI" id="CHEBI:43474"/>
        <dbReference type="ChEBI" id="CHEBI:84139"/>
        <dbReference type="EC" id="3.1.3.25"/>
    </reaction>
</comment>
<name>A0A6J4S3E1_9ACTN</name>
<dbReference type="InterPro" id="IPR020583">
    <property type="entry name" value="Inositol_monoP_metal-BS"/>
</dbReference>
<evidence type="ECO:0000313" key="8">
    <source>
        <dbReference type="EMBL" id="CAA9483997.1"/>
    </source>
</evidence>
<dbReference type="GO" id="GO:0008934">
    <property type="term" value="F:inositol monophosphate 1-phosphatase activity"/>
    <property type="evidence" value="ECO:0007669"/>
    <property type="project" value="InterPro"/>
</dbReference>
<dbReference type="SUPFAM" id="SSF56655">
    <property type="entry name" value="Carbohydrate phosphatase"/>
    <property type="match status" value="1"/>
</dbReference>
<dbReference type="InterPro" id="IPR000760">
    <property type="entry name" value="Inositol_monophosphatase-like"/>
</dbReference>
<dbReference type="Pfam" id="PF00459">
    <property type="entry name" value="Inositol_P"/>
    <property type="match status" value="1"/>
</dbReference>
<feature type="binding site" evidence="6">
    <location>
        <position position="90"/>
    </location>
    <ligand>
        <name>Mg(2+)</name>
        <dbReference type="ChEBI" id="CHEBI:18420"/>
        <label>2</label>
    </ligand>
</feature>
<feature type="binding site" evidence="6">
    <location>
        <position position="91"/>
    </location>
    <ligand>
        <name>Mg(2+)</name>
        <dbReference type="ChEBI" id="CHEBI:18420"/>
        <label>1</label>
        <note>catalytic</note>
    </ligand>
</feature>
<dbReference type="EMBL" id="CADCVR010000028">
    <property type="protein sequence ID" value="CAA9483997.1"/>
    <property type="molecule type" value="Genomic_DNA"/>
</dbReference>
<protein>
    <recommendedName>
        <fullName evidence="7">Inositol-1-monophosphatase</fullName>
        <ecNumber evidence="7">3.1.3.25</ecNumber>
    </recommendedName>
</protein>
<feature type="binding site" evidence="6">
    <location>
        <position position="212"/>
    </location>
    <ligand>
        <name>Mg(2+)</name>
        <dbReference type="ChEBI" id="CHEBI:18420"/>
        <label>1</label>
        <note>catalytic</note>
    </ligand>
</feature>
<feature type="binding site" evidence="6">
    <location>
        <position position="88"/>
    </location>
    <ligand>
        <name>Mg(2+)</name>
        <dbReference type="ChEBI" id="CHEBI:18420"/>
        <label>1</label>
        <note>catalytic</note>
    </ligand>
</feature>
<evidence type="ECO:0000256" key="4">
    <source>
        <dbReference type="ARBA" id="ARBA00022801"/>
    </source>
</evidence>
<dbReference type="GO" id="GO:0046872">
    <property type="term" value="F:metal ion binding"/>
    <property type="evidence" value="ECO:0007669"/>
    <property type="project" value="UniProtKB-KW"/>
</dbReference>
<proteinExistence type="inferred from homology"/>
<dbReference type="PANTHER" id="PTHR20854:SF4">
    <property type="entry name" value="INOSITOL-1-MONOPHOSPHATASE-RELATED"/>
    <property type="match status" value="1"/>
</dbReference>
<evidence type="ECO:0000256" key="1">
    <source>
        <dbReference type="ARBA" id="ARBA00001033"/>
    </source>
</evidence>
<evidence type="ECO:0000256" key="5">
    <source>
        <dbReference type="ARBA" id="ARBA00022842"/>
    </source>
</evidence>